<reference evidence="3" key="1">
    <citation type="submission" date="2016-10" db="EMBL/GenBank/DDBJ databases">
        <authorList>
            <person name="Varghese N."/>
            <person name="Submissions S."/>
        </authorList>
    </citation>
    <scope>NUCLEOTIDE SEQUENCE [LARGE SCALE GENOMIC DNA]</scope>
    <source>
        <strain evidence="3">CGMCC 4.3530</strain>
    </source>
</reference>
<dbReference type="AlphaFoldDB" id="A0A1H3GA76"/>
<evidence type="ECO:0000313" key="2">
    <source>
        <dbReference type="EMBL" id="SDY00151.1"/>
    </source>
</evidence>
<dbReference type="Pfam" id="PF09250">
    <property type="entry name" value="Prim-Pol"/>
    <property type="match status" value="1"/>
</dbReference>
<keyword evidence="3" id="KW-1185">Reference proteome</keyword>
<organism evidence="2 3">
    <name type="scientific">Saccharopolyspora shandongensis</name>
    <dbReference type="NCBI Taxonomy" id="418495"/>
    <lineage>
        <taxon>Bacteria</taxon>
        <taxon>Bacillati</taxon>
        <taxon>Actinomycetota</taxon>
        <taxon>Actinomycetes</taxon>
        <taxon>Pseudonocardiales</taxon>
        <taxon>Pseudonocardiaceae</taxon>
        <taxon>Saccharopolyspora</taxon>
    </lineage>
</organism>
<protein>
    <submittedName>
        <fullName evidence="2">Bifunctional DNA primase/polymerase, N-terminal</fullName>
    </submittedName>
</protein>
<dbReference type="InterPro" id="IPR015330">
    <property type="entry name" value="DNA_primase/pol_bifunc_N"/>
</dbReference>
<name>A0A1H3GA76_9PSEU</name>
<proteinExistence type="predicted"/>
<dbReference type="EMBL" id="FNOK01000018">
    <property type="protein sequence ID" value="SDY00151.1"/>
    <property type="molecule type" value="Genomic_DNA"/>
</dbReference>
<dbReference type="SMART" id="SM00943">
    <property type="entry name" value="Prim-Pol"/>
    <property type="match status" value="1"/>
</dbReference>
<sequence>MRWTELRDAATELADHQWPLVPGTYQVSTDSPWLGKSCSTGLVPITELSAEATTDLAQVWEWWTRRPYSVLLACGRAIDALEVPTSLGRTAEDMLAALKLRGPVAVTRRTWLVFVESAGQTMPLVDVPAPVTWHSGGSFVPLPPTIDGDMPYYWRITPEDVDWRLPEATPTLDCLQQCWDTRETDTPIPV</sequence>
<accession>A0A1H3GA76</accession>
<dbReference type="Proteomes" id="UP000199529">
    <property type="component" value="Unassembled WGS sequence"/>
</dbReference>
<dbReference type="STRING" id="418495.SAMN05216215_1018102"/>
<feature type="domain" description="DNA primase/polymerase bifunctional N-terminal" evidence="1">
    <location>
        <begin position="10"/>
        <end position="169"/>
    </location>
</feature>
<evidence type="ECO:0000313" key="3">
    <source>
        <dbReference type="Proteomes" id="UP000199529"/>
    </source>
</evidence>
<gene>
    <name evidence="2" type="ORF">SAMN05216215_1018102</name>
</gene>
<evidence type="ECO:0000259" key="1">
    <source>
        <dbReference type="SMART" id="SM00943"/>
    </source>
</evidence>